<evidence type="ECO:0000259" key="6">
    <source>
        <dbReference type="Pfam" id="PF04357"/>
    </source>
</evidence>
<comment type="subcellular location">
    <subcellularLocation>
        <location evidence="1">Membrane</location>
        <topology evidence="1">Single-pass membrane protein</topology>
    </subcellularLocation>
</comment>
<name>A0A4Z0C2L4_9BURK</name>
<dbReference type="Proteomes" id="UP000298180">
    <property type="component" value="Unassembled WGS sequence"/>
</dbReference>
<evidence type="ECO:0000256" key="5">
    <source>
        <dbReference type="SAM" id="Phobius"/>
    </source>
</evidence>
<dbReference type="AlphaFoldDB" id="A0A4Z0C2L4"/>
<dbReference type="InterPro" id="IPR007452">
    <property type="entry name" value="TamB_C"/>
</dbReference>
<evidence type="ECO:0000256" key="1">
    <source>
        <dbReference type="ARBA" id="ARBA00004167"/>
    </source>
</evidence>
<evidence type="ECO:0000256" key="4">
    <source>
        <dbReference type="ARBA" id="ARBA00023136"/>
    </source>
</evidence>
<gene>
    <name evidence="7" type="ORF">EZ313_04435</name>
</gene>
<keyword evidence="3 5" id="KW-1133">Transmembrane helix</keyword>
<dbReference type="OrthoDB" id="5288149at2"/>
<dbReference type="RefSeq" id="WP_135261992.1">
    <property type="nucleotide sequence ID" value="NZ_SMLM01000001.1"/>
</dbReference>
<evidence type="ECO:0000313" key="8">
    <source>
        <dbReference type="Proteomes" id="UP000298180"/>
    </source>
</evidence>
<keyword evidence="4 5" id="KW-0472">Membrane</keyword>
<accession>A0A4Z0C2L4</accession>
<dbReference type="PANTHER" id="PTHR36985:SF1">
    <property type="entry name" value="TRANSLOCATION AND ASSEMBLY MODULE SUBUNIT TAMB"/>
    <property type="match status" value="1"/>
</dbReference>
<feature type="domain" description="Translocation and assembly module TamB C-terminal" evidence="6">
    <location>
        <begin position="902"/>
        <end position="1240"/>
    </location>
</feature>
<evidence type="ECO:0000313" key="7">
    <source>
        <dbReference type="EMBL" id="TFZ05907.1"/>
    </source>
</evidence>
<dbReference type="EMBL" id="SMLM01000001">
    <property type="protein sequence ID" value="TFZ05907.1"/>
    <property type="molecule type" value="Genomic_DNA"/>
</dbReference>
<reference evidence="7 8" key="1">
    <citation type="submission" date="2019-03" db="EMBL/GenBank/DDBJ databases">
        <title>Ramlibacter henchirensis DSM 14656, whole genome shotgun sequence.</title>
        <authorList>
            <person name="Zhang X."/>
            <person name="Feng G."/>
            <person name="Zhu H."/>
        </authorList>
    </citation>
    <scope>NUCLEOTIDE SEQUENCE [LARGE SCALE GENOMIC DNA]</scope>
    <source>
        <strain evidence="7 8">DSM 14656</strain>
    </source>
</reference>
<evidence type="ECO:0000256" key="3">
    <source>
        <dbReference type="ARBA" id="ARBA00022989"/>
    </source>
</evidence>
<keyword evidence="8" id="KW-1185">Reference proteome</keyword>
<feature type="transmembrane region" description="Helical" evidence="5">
    <location>
        <begin position="7"/>
        <end position="29"/>
    </location>
</feature>
<organism evidence="7 8">
    <name type="scientific">Ramlibacter henchirensis</name>
    <dbReference type="NCBI Taxonomy" id="204072"/>
    <lineage>
        <taxon>Bacteria</taxon>
        <taxon>Pseudomonadati</taxon>
        <taxon>Pseudomonadota</taxon>
        <taxon>Betaproteobacteria</taxon>
        <taxon>Burkholderiales</taxon>
        <taxon>Comamonadaceae</taxon>
        <taxon>Ramlibacter</taxon>
    </lineage>
</organism>
<protein>
    <submittedName>
        <fullName evidence="7">DUF490 domain-containing protein</fullName>
    </submittedName>
</protein>
<sequence>MKILQALFVAFLSVVLLVVLAIGGVWWWAGTEGSAQWVLAQVARRQPIVAEKVTGSLRHGLQVGRLVWSREGVEVEAREVELAWKPLALLQRSLQLDRLRATQVRVVDRRPDTGERPKPPESLMLPVRVGIDDLTVGRFEYVDGRTVELRDFAASYRFDGSDHRLDVRNLRAWDGHYRGNLRLGAGAGLPLEAALQGRISAPVPGAKAALPLVFEANAQGRIEAFDLRAQVQGEPGSAAIGATQARLAAQVTPFEPMPVASATADVQAFDAGALWPRAPHTSLSGRVAVQPVGTTTWTVSADLRNALPGPWDRQRVPAERVRLQGDWRLPGLALVRELEAQVGGGRVVARGQWEAEDAWRVEGTLSGVNPAAVHTAMAPLPLSGRATIRQQGKAYLFDTQLESSGKPAVARASPNELAATVAALELRSLQARGRWAGEELSLPLLVVNTADARLDAALDLRPDARSGRGRADLEAPGLRVRAVGSIGPTTGGGNARVIAADIAQAQQWLMKLPGLPPEIGEQLLAGRGDVQLAWQGGWDDPTVQGTLTLPLLQPAAGPNEAAPWAVRDVSARVDGRLADARLDLKAQLQQGARTLALELDGRGGQRAAGAWEGQVGQLQAVARDPAVGPGPWRITLRRPLDVKWASGRLEAGASEATLFAPPPAPGRAMTQAVLAWEPIRWGGGQLRTAGRITGVPMGWIELFGGPQLAGSALSGDLVFDGRWDAVLGDTLRVQASLERSRGDLSVLAETADGGPARVQAGVREARLLIDGQGEAVTLTLRWDSERAGTADARLATRLAQGANGWSWPETAPLTGSVKAQLPRLGVWSLLAPPGWRLRGSLAADIAVAGTRAEPLLTGNLSADDLALRSVVDGFALQDGRLRARLDGRRVVVEELLLQGPGADGGRVAGSGEGSWLREGPQVRVSTTIDRLRASTRTDRQLTVSGQLTARMDASGADVRGGLRVDRARIALPEEAAPRLGDDVVVRNLPPGVSLGRDPEKENGRREGRPLTAAINLDLGNDFRVQGRGIDTRLAGSLVVAGEALDEPRLTGVIRTVGGEYRAYGQRLDIDRGVLRFTGPVDNPALDILAIRPRLAQRVGVQVTGTAQAPFVRLYAEPDLPEGEKLAWLVLGRPAASGGAETALLQSAALALLQSRTGGGTGKGPAALLGLDELGFRRDGEEGPAVTLGKRLGRNLYASYERSLTGALGTLYVFYDLSQRLTVRAQAGERSAVDLIFTFAYD</sequence>
<keyword evidence="2 5" id="KW-0812">Transmembrane</keyword>
<dbReference type="GO" id="GO:0097347">
    <property type="term" value="C:TAM protein secretion complex"/>
    <property type="evidence" value="ECO:0007669"/>
    <property type="project" value="TreeGrafter"/>
</dbReference>
<dbReference type="GO" id="GO:0009306">
    <property type="term" value="P:protein secretion"/>
    <property type="evidence" value="ECO:0007669"/>
    <property type="project" value="InterPro"/>
</dbReference>
<evidence type="ECO:0000256" key="2">
    <source>
        <dbReference type="ARBA" id="ARBA00022692"/>
    </source>
</evidence>
<dbReference type="PANTHER" id="PTHR36985">
    <property type="entry name" value="TRANSLOCATION AND ASSEMBLY MODULE SUBUNIT TAMB"/>
    <property type="match status" value="1"/>
</dbReference>
<dbReference type="Pfam" id="PF04357">
    <property type="entry name" value="TamB"/>
    <property type="match status" value="1"/>
</dbReference>
<comment type="caution">
    <text evidence="7">The sequence shown here is derived from an EMBL/GenBank/DDBJ whole genome shotgun (WGS) entry which is preliminary data.</text>
</comment>
<dbReference type="GO" id="GO:0005886">
    <property type="term" value="C:plasma membrane"/>
    <property type="evidence" value="ECO:0007669"/>
    <property type="project" value="InterPro"/>
</dbReference>
<proteinExistence type="predicted"/>